<reference evidence="1" key="1">
    <citation type="submission" date="2019-11" db="EMBL/GenBank/DDBJ databases">
        <title>Microbial mats filling the niche in hypersaline microbial mats.</title>
        <authorList>
            <person name="Wong H.L."/>
            <person name="Macleod F.I."/>
            <person name="White R.A. III"/>
            <person name="Burns B.P."/>
        </authorList>
    </citation>
    <scope>NUCLEOTIDE SEQUENCE</scope>
    <source>
        <strain evidence="1">Rbin_158</strain>
    </source>
</reference>
<comment type="caution">
    <text evidence="1">The sequence shown here is derived from an EMBL/GenBank/DDBJ whole genome shotgun (WGS) entry which is preliminary data.</text>
</comment>
<evidence type="ECO:0000313" key="1">
    <source>
        <dbReference type="EMBL" id="MBD3324125.1"/>
    </source>
</evidence>
<dbReference type="PROSITE" id="PS51257">
    <property type="entry name" value="PROKAR_LIPOPROTEIN"/>
    <property type="match status" value="1"/>
</dbReference>
<name>A0A9D5JTZ7_9BACT</name>
<gene>
    <name evidence="1" type="ORF">GF339_06045</name>
</gene>
<organism evidence="1 2">
    <name type="scientific">candidate division KSB3 bacterium</name>
    <dbReference type="NCBI Taxonomy" id="2044937"/>
    <lineage>
        <taxon>Bacteria</taxon>
        <taxon>candidate division KSB3</taxon>
    </lineage>
</organism>
<proteinExistence type="predicted"/>
<protein>
    <submittedName>
        <fullName evidence="1">Uncharacterized protein</fullName>
    </submittedName>
</protein>
<sequence>MQKTGMRLGVLGILLVGLVLGLGGCDGGGGGPTGPTNAPVLSNITARPNPANPGATIIFEIGFVDVPGDLNGGTAVVTDSQGNSYQGLVSNAEGTSGTLVTSIALSPLVTPGDLLFNVFVIDLAGNSSNTVFVTITIS</sequence>
<dbReference type="EMBL" id="WJJP01000189">
    <property type="protein sequence ID" value="MBD3324125.1"/>
    <property type="molecule type" value="Genomic_DNA"/>
</dbReference>
<accession>A0A9D5JTZ7</accession>
<dbReference type="AlphaFoldDB" id="A0A9D5JTZ7"/>
<evidence type="ECO:0000313" key="2">
    <source>
        <dbReference type="Proteomes" id="UP000649604"/>
    </source>
</evidence>
<dbReference type="Proteomes" id="UP000649604">
    <property type="component" value="Unassembled WGS sequence"/>
</dbReference>